<dbReference type="PANTHER" id="PTHR42892">
    <property type="entry name" value="GLUCOSAMINE-6-PHOSPHATE DEAMINASE-LIKE PROTEIN BT_0258-RELATED"/>
    <property type="match status" value="1"/>
</dbReference>
<name>A0A7V3YI69_9BACT</name>
<dbReference type="PANTHER" id="PTHR42892:SF1">
    <property type="entry name" value="GLUCOSAMINE-6-PHOSPHATE ISOMERASE"/>
    <property type="match status" value="1"/>
</dbReference>
<proteinExistence type="predicted"/>
<organism evidence="1">
    <name type="scientific">Candidatus Caldatribacterium californiense</name>
    <dbReference type="NCBI Taxonomy" id="1454726"/>
    <lineage>
        <taxon>Bacteria</taxon>
        <taxon>Pseudomonadati</taxon>
        <taxon>Atribacterota</taxon>
        <taxon>Atribacteria</taxon>
        <taxon>Atribacterales</taxon>
        <taxon>Candidatus Caldatribacteriaceae</taxon>
        <taxon>Candidatus Caldatribacterium</taxon>
    </lineage>
</organism>
<evidence type="ECO:0000313" key="1">
    <source>
        <dbReference type="EMBL" id="HGI31563.1"/>
    </source>
</evidence>
<gene>
    <name evidence="1" type="ORF">ENV30_09720</name>
</gene>
<dbReference type="Gene3D" id="3.40.50.1360">
    <property type="match status" value="1"/>
</dbReference>
<accession>A0A7V3YI69</accession>
<dbReference type="SUPFAM" id="SSF100950">
    <property type="entry name" value="NagB/RpiA/CoA transferase-like"/>
    <property type="match status" value="1"/>
</dbReference>
<sequence length="305" mass="34574">MSFTYSLAKFIPFQDREACERVRKITKEEITKHPNPDFHIRIIEEKSDFYFQFALDIVTRIVEAREKGEKLVLILPVGPVPQYPLAAEMINRLRIPMDHVHTFNMDEYADEEGNTAPFDWPGSFQRAMWENFFGRIDPKLRPPEKNIHFPTKDVLPDYARMIEDLGGADCCYGGVGWCGHIAFFEAHLGFEFGDDLEAFKQAGPRIVELHPMTIMQNALHSFSGDWSWVPPKAATIGPAQIVQAKWRSFWLDGYIGGGVSWQRFIARLAAHGPVTPLVPASILQTLPGDYTLLGGVAENVEIHMA</sequence>
<protein>
    <recommendedName>
        <fullName evidence="2">Glucosamine-6-phosphate deaminase</fullName>
    </recommendedName>
</protein>
<dbReference type="AlphaFoldDB" id="A0A7V3YI69"/>
<dbReference type="InterPro" id="IPR037171">
    <property type="entry name" value="NagB/RpiA_transferase-like"/>
</dbReference>
<dbReference type="EMBL" id="DTFV01000137">
    <property type="protein sequence ID" value="HGI31563.1"/>
    <property type="molecule type" value="Genomic_DNA"/>
</dbReference>
<comment type="caution">
    <text evidence="1">The sequence shown here is derived from an EMBL/GenBank/DDBJ whole genome shotgun (WGS) entry which is preliminary data.</text>
</comment>
<dbReference type="InterPro" id="IPR052960">
    <property type="entry name" value="GlcN6P_deaminase-like"/>
</dbReference>
<reference evidence="1" key="1">
    <citation type="journal article" date="2020" name="mSystems">
        <title>Genome- and Community-Level Interaction Insights into Carbon Utilization and Element Cycling Functions of Hydrothermarchaeota in Hydrothermal Sediment.</title>
        <authorList>
            <person name="Zhou Z."/>
            <person name="Liu Y."/>
            <person name="Xu W."/>
            <person name="Pan J."/>
            <person name="Luo Z.H."/>
            <person name="Li M."/>
        </authorList>
    </citation>
    <scope>NUCLEOTIDE SEQUENCE [LARGE SCALE GENOMIC DNA]</scope>
    <source>
        <strain evidence="1">SpSt-747</strain>
    </source>
</reference>
<evidence type="ECO:0008006" key="2">
    <source>
        <dbReference type="Google" id="ProtNLM"/>
    </source>
</evidence>